<name>A0A8H9CFV3_9GAMM</name>
<comment type="caution">
    <text evidence="1">The sequence shown here is derived from an EMBL/GenBank/DDBJ whole genome shotgun (WGS) entry which is preliminary data.</text>
</comment>
<evidence type="ECO:0008006" key="3">
    <source>
        <dbReference type="Google" id="ProtNLM"/>
    </source>
</evidence>
<dbReference type="Proteomes" id="UP000643672">
    <property type="component" value="Unassembled WGS sequence"/>
</dbReference>
<keyword evidence="2" id="KW-1185">Reference proteome</keyword>
<evidence type="ECO:0000313" key="2">
    <source>
        <dbReference type="Proteomes" id="UP000643672"/>
    </source>
</evidence>
<dbReference type="AlphaFoldDB" id="A0A8H9CFV3"/>
<protein>
    <recommendedName>
        <fullName evidence="3">Integrase catalytic domain-containing protein</fullName>
    </recommendedName>
</protein>
<reference evidence="1 2" key="1">
    <citation type="submission" date="2020-05" db="EMBL/GenBank/DDBJ databases">
        <authorList>
            <person name="Petersen J."/>
            <person name="Sayavedra L."/>
        </authorList>
    </citation>
    <scope>NUCLEOTIDE SEQUENCE [LARGE SCALE GENOMIC DNA]</scope>
    <source>
        <strain evidence="1">B thermophilus SOXS</strain>
    </source>
</reference>
<dbReference type="EMBL" id="CAESAQ020000064">
    <property type="protein sequence ID" value="CAB5501082.1"/>
    <property type="molecule type" value="Genomic_DNA"/>
</dbReference>
<sequence>MVNGFMSDSLTNGRSIKTFNVVDDYNREGLRFTTASKKGYPIIRTLS</sequence>
<gene>
    <name evidence="1" type="ORF">THERMOS_1331</name>
</gene>
<proteinExistence type="predicted"/>
<evidence type="ECO:0000313" key="1">
    <source>
        <dbReference type="EMBL" id="CAB5501082.1"/>
    </source>
</evidence>
<organism evidence="1 2">
    <name type="scientific">Bathymodiolus thermophilus thioautotrophic gill symbiont</name>
    <dbReference type="NCBI Taxonomy" id="2360"/>
    <lineage>
        <taxon>Bacteria</taxon>
        <taxon>Pseudomonadati</taxon>
        <taxon>Pseudomonadota</taxon>
        <taxon>Gammaproteobacteria</taxon>
        <taxon>sulfur-oxidizing symbionts</taxon>
    </lineage>
</organism>
<accession>A0A8H9CFV3</accession>